<proteinExistence type="predicted"/>
<accession>A0A6H0D9B4</accession>
<evidence type="ECO:0000313" key="2">
    <source>
        <dbReference type="Proteomes" id="UP000502959"/>
    </source>
</evidence>
<gene>
    <name evidence="1" type="ORF">SSEM1_gp79</name>
</gene>
<keyword evidence="2" id="KW-1185">Reference proteome</keyword>
<sequence length="483" mass="50665">MSIPISDIIQVDIAVAPNAAATDGYGPLVFMTKQFQPVMGENNIRIFTGFKQVQDAYPSGGDEIVKAAEAWYSQKPTPKTFLVGSISSSSGQPATSGKLVGGGAAVLADLKAITSGAMDIVVDGLPAQKITALDLSSAADLDAVATLVEGQLTGVSVSQTAGIFNITSATLGAKSTVAVPAATPLATALKFTTAAGATSTPGTDAIGIKTDLAKMAQAAAKAKQFFFYVAGERTLRDTTRYIEMAEWAEASNKVFGLASSKTDVLSASNTTNYFAQAKAKNFQRTICVYDASNGGVEYPEISILGRASTVNFNVANSALVLAFKKGPAITTADLDPEELAGLQSHNGNAFISVDDNVMFWNGIMADGTWFDTVQGVSWLSQKVQVNVFNLFYQSTTKIPWTETGVAMVNQQVTLALELARTNGLIAPGYDNEGVFYPDGYKVISTDLALLQSQKGKRIWEGTSFIAIGSGALQGAVISGNFVQ</sequence>
<organism evidence="1 2">
    <name type="scientific">Pantoea phage vB_PagM_SSEM1</name>
    <dbReference type="NCBI Taxonomy" id="2721760"/>
    <lineage>
        <taxon>Viruses</taxon>
        <taxon>Duplodnaviria</taxon>
        <taxon>Heunggongvirae</taxon>
        <taxon>Uroviricota</taxon>
        <taxon>Caudoviricetes</taxon>
        <taxon>Chaseviridae</taxon>
        <taxon>Cleopatravirinae</taxon>
        <taxon>Loessnervirus</taxon>
        <taxon>Loessnervirus SSEM1</taxon>
    </lineage>
</organism>
<dbReference type="EMBL" id="MT230534">
    <property type="protein sequence ID" value="QIS79296.1"/>
    <property type="molecule type" value="Genomic_DNA"/>
</dbReference>
<evidence type="ECO:0000313" key="1">
    <source>
        <dbReference type="EMBL" id="QIS79296.1"/>
    </source>
</evidence>
<reference evidence="1 2" key="1">
    <citation type="submission" date="2020-03" db="EMBL/GenBank/DDBJ databases">
        <title>Complete genome sequence of Pantoea agglomerans bacteriophage vB_PagM_SSEM1.</title>
        <authorList>
            <person name="Truncaite L."/>
            <person name="Alijosius L."/>
            <person name="Petrauskaite E."/>
            <person name="Simoliunas E."/>
        </authorList>
    </citation>
    <scope>NUCLEOTIDE SEQUENCE [LARGE SCALE GENOMIC DNA]</scope>
</reference>
<protein>
    <submittedName>
        <fullName evidence="1">Tail sheath protein</fullName>
    </submittedName>
</protein>
<dbReference type="Proteomes" id="UP000502959">
    <property type="component" value="Segment"/>
</dbReference>
<dbReference type="InterPro" id="IPR021808">
    <property type="entry name" value="DUF3383"/>
</dbReference>
<dbReference type="Pfam" id="PF11863">
    <property type="entry name" value="DUF3383"/>
    <property type="match status" value="1"/>
</dbReference>
<name>A0A6H0D9B4_9CAUD</name>